<dbReference type="KEGG" id="slx:SLAV_07175"/>
<dbReference type="PANTHER" id="PTHR33990:SF4">
    <property type="entry name" value="PHNB-LIKE DOMAIN-CONTAINING PROTEIN"/>
    <property type="match status" value="1"/>
</dbReference>
<gene>
    <name evidence="1" type="ORF">SLAV_07175</name>
</gene>
<dbReference type="Gene3D" id="3.30.720.110">
    <property type="match status" value="1"/>
</dbReference>
<dbReference type="CDD" id="cd06588">
    <property type="entry name" value="PhnB_like"/>
    <property type="match status" value="1"/>
</dbReference>
<name>A0A2K8P9B9_STRLA</name>
<dbReference type="GeneID" id="49382544"/>
<dbReference type="InterPro" id="IPR028973">
    <property type="entry name" value="PhnB-like"/>
</dbReference>
<dbReference type="Proteomes" id="UP000231791">
    <property type="component" value="Chromosome"/>
</dbReference>
<dbReference type="PIRSF" id="PIRSF021700">
    <property type="entry name" value="3_dmu_93_MTrfase"/>
    <property type="match status" value="1"/>
</dbReference>
<dbReference type="Gene3D" id="3.30.720.100">
    <property type="match status" value="1"/>
</dbReference>
<dbReference type="RefSeq" id="WP_030224622.1">
    <property type="nucleotide sequence ID" value="NZ_CP024985.1"/>
</dbReference>
<dbReference type="AlphaFoldDB" id="A0A2K8P9B9"/>
<evidence type="ECO:0000313" key="2">
    <source>
        <dbReference type="Proteomes" id="UP000231791"/>
    </source>
</evidence>
<dbReference type="PANTHER" id="PTHR33990">
    <property type="entry name" value="PROTEIN YJDN-RELATED"/>
    <property type="match status" value="1"/>
</dbReference>
<sequence length="142" mass="15545">MASLPQKITTFLMFEGRAEEAMNLYTSLFEDSGIIDVVRYGPEGPGEEGTVVKATFSLAGQRLMCIDSHVKHDFGFTPAVSLFVECESVAEIDRLYGALAEGGEELMPLDSYGFSPRFGWLNDRFGVSWQLNLPADPAEPAA</sequence>
<dbReference type="InterPro" id="IPR029068">
    <property type="entry name" value="Glyas_Bleomycin-R_OHBP_Dase"/>
</dbReference>
<keyword evidence="2" id="KW-1185">Reference proteome</keyword>
<dbReference type="SUPFAM" id="SSF54593">
    <property type="entry name" value="Glyoxalase/Bleomycin resistance protein/Dihydroxybiphenyl dioxygenase"/>
    <property type="match status" value="1"/>
</dbReference>
<proteinExistence type="predicted"/>
<dbReference type="InterPro" id="IPR009725">
    <property type="entry name" value="3_dmu_93_MTrfase"/>
</dbReference>
<reference evidence="1 2" key="1">
    <citation type="submission" date="2017-11" db="EMBL/GenBank/DDBJ databases">
        <title>Complete genome sequence of Streptomyces lavendulae subsp. lavendulae CCM 3239 (formerly 'Streptomyces aureofaciens CCM 3239'), the producer of the angucycline-type antibiotic auricin.</title>
        <authorList>
            <person name="Busche T."/>
            <person name="Novakova R."/>
            <person name="Al'Dilaimi A."/>
            <person name="Homerova D."/>
            <person name="Feckova L."/>
            <person name="Rezuchova B."/>
            <person name="Mingyar E."/>
            <person name="Csolleiova D."/>
            <person name="Bekeova C."/>
            <person name="Winkler A."/>
            <person name="Sevcikova B."/>
            <person name="Kalinowski J."/>
            <person name="Kormanec J."/>
            <person name="Ruckert C."/>
        </authorList>
    </citation>
    <scope>NUCLEOTIDE SEQUENCE [LARGE SCALE GENOMIC DNA]</scope>
    <source>
        <strain evidence="1 2">CCM 3239</strain>
    </source>
</reference>
<dbReference type="Pfam" id="PF06983">
    <property type="entry name" value="3-dmu-9_3-mt"/>
    <property type="match status" value="1"/>
</dbReference>
<dbReference type="EMBL" id="CP024985">
    <property type="protein sequence ID" value="ATZ23339.1"/>
    <property type="molecule type" value="Genomic_DNA"/>
</dbReference>
<organism evidence="1 2">
    <name type="scientific">Streptomyces lavendulae subsp. lavendulae</name>
    <dbReference type="NCBI Taxonomy" id="58340"/>
    <lineage>
        <taxon>Bacteria</taxon>
        <taxon>Bacillati</taxon>
        <taxon>Actinomycetota</taxon>
        <taxon>Actinomycetes</taxon>
        <taxon>Kitasatosporales</taxon>
        <taxon>Streptomycetaceae</taxon>
        <taxon>Streptomyces</taxon>
    </lineage>
</organism>
<dbReference type="OrthoDB" id="9795306at2"/>
<evidence type="ECO:0000313" key="1">
    <source>
        <dbReference type="EMBL" id="ATZ23339.1"/>
    </source>
</evidence>
<protein>
    <submittedName>
        <fullName evidence="1">Uncharacterized protein</fullName>
    </submittedName>
</protein>
<accession>A0A2K8P9B9</accession>